<proteinExistence type="predicted"/>
<gene>
    <name evidence="1" type="ORF">PC117_g13824</name>
</gene>
<dbReference type="Proteomes" id="UP000736787">
    <property type="component" value="Unassembled WGS sequence"/>
</dbReference>
<reference evidence="1" key="1">
    <citation type="submission" date="2018-10" db="EMBL/GenBank/DDBJ databases">
        <title>Effector identification in a new, highly contiguous assembly of the strawberry crown rot pathogen Phytophthora cactorum.</title>
        <authorList>
            <person name="Armitage A.D."/>
            <person name="Nellist C.F."/>
            <person name="Bates H."/>
            <person name="Vickerstaff R.J."/>
            <person name="Harrison R.J."/>
        </authorList>
    </citation>
    <scope>NUCLEOTIDE SEQUENCE</scope>
    <source>
        <strain evidence="1">4040</strain>
    </source>
</reference>
<sequence length="83" mass="9266">MSELVANSRAPSCRTNLTFLPNCVCTFMMYVLMQSSLSDLARRQKPFIHPLASSTISSRYLLPPSEFSSMGPQMSKWSNSNVS</sequence>
<comment type="caution">
    <text evidence="1">The sequence shown here is derived from an EMBL/GenBank/DDBJ whole genome shotgun (WGS) entry which is preliminary data.</text>
</comment>
<dbReference type="AlphaFoldDB" id="A0A8T1CZ72"/>
<organism evidence="1 2">
    <name type="scientific">Phytophthora cactorum</name>
    <dbReference type="NCBI Taxonomy" id="29920"/>
    <lineage>
        <taxon>Eukaryota</taxon>
        <taxon>Sar</taxon>
        <taxon>Stramenopiles</taxon>
        <taxon>Oomycota</taxon>
        <taxon>Peronosporomycetes</taxon>
        <taxon>Peronosporales</taxon>
        <taxon>Peronosporaceae</taxon>
        <taxon>Phytophthora</taxon>
    </lineage>
</organism>
<evidence type="ECO:0000313" key="2">
    <source>
        <dbReference type="Proteomes" id="UP000736787"/>
    </source>
</evidence>
<protein>
    <submittedName>
        <fullName evidence="1">Uncharacterized protein</fullName>
    </submittedName>
</protein>
<evidence type="ECO:0000313" key="1">
    <source>
        <dbReference type="EMBL" id="KAG2930014.1"/>
    </source>
</evidence>
<accession>A0A8T1CZ72</accession>
<dbReference type="EMBL" id="RCMK01000415">
    <property type="protein sequence ID" value="KAG2930014.1"/>
    <property type="molecule type" value="Genomic_DNA"/>
</dbReference>
<name>A0A8T1CZ72_9STRA</name>